<comment type="caution">
    <text evidence="3">The sequence shown here is derived from an EMBL/GenBank/DDBJ whole genome shotgun (WGS) entry which is preliminary data.</text>
</comment>
<reference evidence="3 4" key="1">
    <citation type="journal article" date="2019" name="Sci. Rep.">
        <title>Nanopore sequencing improves the draft genome of the human pathogenic amoeba Naegleria fowleri.</title>
        <authorList>
            <person name="Liechti N."/>
            <person name="Schurch N."/>
            <person name="Bruggmann R."/>
            <person name="Wittwer M."/>
        </authorList>
    </citation>
    <scope>NUCLEOTIDE SEQUENCE [LARGE SCALE GENOMIC DNA]</scope>
    <source>
        <strain evidence="3 4">ATCC 30894</strain>
    </source>
</reference>
<dbReference type="OMA" id="IKIRTEM"/>
<feature type="compositionally biased region" description="Low complexity" evidence="2">
    <location>
        <begin position="71"/>
        <end position="83"/>
    </location>
</feature>
<feature type="region of interest" description="Disordered" evidence="2">
    <location>
        <begin position="60"/>
        <end position="95"/>
    </location>
</feature>
<dbReference type="VEuPathDB" id="AmoebaDB:NfTy_023410"/>
<sequence>MRAFMNPKSANSNNDNNKGSSSVPTTTVFSNDSNLLQSIYFSHMQQNLLLLEEDETPMSAYTHQPLSGSSNNNYNNNNYTNNTDPSPMDGSNNFNQQQQQYNFVDLDGFGSIGPLSQFDIPLSINITGYQLTHKEEKKQRERELKREAARLKKQMENKKTAVLRDEADEMEKRMKYDGLSFFRNGFMIFTNSSETELDEGSDRGRPSFASQDGACLFDEGTGITSDIMYGEYQQQEDEAAHDEVDLLEQQLIYFYPNTVEKRSQLNIVGFIQSFLIFSDSFAPLIPDTCCAESIHDFDLITSGSPSPNSSSSNYDHTESLLSASLKAEANHSNSNNVYMNSKECNHPVNLIQFNHSKMAIVRYYNVIYCLCAPISTPNSILHENLIHILNSFAFIYGSYNIKEILSKKSCINERQIDIDKVSTDFYVSSSDCKYESTIDVFEDIAEGPFPARSMFHDNNLKIPWIASPYSPIVSNSYKRKKSANRWNAEQQRVLDDFCLLIKMYTVSQALQSSVDESLPIKAMTQRIFPFAIPYTEIPEKNIFIKAMGILNQLQDAYGSNRLHISPSYHFTSIGTSLSGMVQKQLETINHGDYLDQENLLNRTRKGSLIGSALFFMNESVMAVNNLDERVLQYILFRLRCIEKNFCEYKDFFDESFNAEIVSSPTTKAFAPSPYTANASRQDSSNVTPIPLRQFKNTPSTPVTNTQSPMAKPVRTNSLSNSLTPGGNATPRGTPTGVSPLARSITKAGNNSSNNLLRATTTPEARQRMMTADNSPGGMSTLSAQSSTTSVITSPTTNNSNETSVFGVNAYKTSDDWFMFETTSVQDLQGSKDDDHQITDEREKISRINLDYNMFIISGKKDSEFILLSEEDQIDYTVVYMNREEKLSTIMEKHVLVTYRFRDLSLCTIWKFEDTFNWRCELNDCIIKIRTEMRPILRQISRKMDRSNYTNLLLMREESAPYKLHGNVRCKRPVIATTMNNASGNSNNNTEQDSVFCLIYDQFNNMVTTTNTSSKTFFVNVAKARNTFLTSENQQVEWWNETSKRHSQHFHKPSKQVSKLFLKNDRDGYIYSKQLFGSQVYYYKQQQQQDTTTQNPPKTAAYFSLSKLEQSVRESIRNEFKINLL</sequence>
<gene>
    <name evidence="3" type="ORF">FDP41_012023</name>
</gene>
<dbReference type="RefSeq" id="XP_044566875.1">
    <property type="nucleotide sequence ID" value="XM_044702498.1"/>
</dbReference>
<evidence type="ECO:0000313" key="4">
    <source>
        <dbReference type="Proteomes" id="UP000444721"/>
    </source>
</evidence>
<dbReference type="Proteomes" id="UP000444721">
    <property type="component" value="Unassembled WGS sequence"/>
</dbReference>
<evidence type="ECO:0000313" key="3">
    <source>
        <dbReference type="EMBL" id="KAF0982162.1"/>
    </source>
</evidence>
<feature type="coiled-coil region" evidence="1">
    <location>
        <begin position="134"/>
        <end position="173"/>
    </location>
</feature>
<feature type="region of interest" description="Disordered" evidence="2">
    <location>
        <begin position="666"/>
        <end position="764"/>
    </location>
</feature>
<feature type="compositionally biased region" description="Polar residues" evidence="2">
    <location>
        <begin position="694"/>
        <end position="736"/>
    </location>
</feature>
<feature type="region of interest" description="Disordered" evidence="2">
    <location>
        <begin position="1"/>
        <end position="26"/>
    </location>
</feature>
<protein>
    <submittedName>
        <fullName evidence="3">Uncharacterized protein</fullName>
    </submittedName>
</protein>
<dbReference type="GeneID" id="68119238"/>
<name>A0A6A5C5S7_NAEFO</name>
<accession>A0A6A5C5S7</accession>
<feature type="compositionally biased region" description="Polar residues" evidence="2">
    <location>
        <begin position="674"/>
        <end position="687"/>
    </location>
</feature>
<dbReference type="VEuPathDB" id="AmoebaDB:NF0080080"/>
<keyword evidence="4" id="KW-1185">Reference proteome</keyword>
<keyword evidence="1" id="KW-0175">Coiled coil</keyword>
<evidence type="ECO:0000256" key="2">
    <source>
        <dbReference type="SAM" id="MobiDB-lite"/>
    </source>
</evidence>
<feature type="compositionally biased region" description="Polar residues" evidence="2">
    <location>
        <begin position="60"/>
        <end position="70"/>
    </location>
</feature>
<proteinExistence type="predicted"/>
<dbReference type="OrthoDB" id="10256571at2759"/>
<feature type="compositionally biased region" description="Polar residues" evidence="2">
    <location>
        <begin position="746"/>
        <end position="763"/>
    </location>
</feature>
<dbReference type="AlphaFoldDB" id="A0A6A5C5S7"/>
<organism evidence="3 4">
    <name type="scientific">Naegleria fowleri</name>
    <name type="common">Brain eating amoeba</name>
    <dbReference type="NCBI Taxonomy" id="5763"/>
    <lineage>
        <taxon>Eukaryota</taxon>
        <taxon>Discoba</taxon>
        <taxon>Heterolobosea</taxon>
        <taxon>Tetramitia</taxon>
        <taxon>Eutetramitia</taxon>
        <taxon>Vahlkampfiidae</taxon>
        <taxon>Naegleria</taxon>
    </lineage>
</organism>
<dbReference type="VEuPathDB" id="AmoebaDB:FDP41_012023"/>
<evidence type="ECO:0000256" key="1">
    <source>
        <dbReference type="SAM" id="Coils"/>
    </source>
</evidence>
<dbReference type="EMBL" id="VFQX01000012">
    <property type="protein sequence ID" value="KAF0982162.1"/>
    <property type="molecule type" value="Genomic_DNA"/>
</dbReference>
<feature type="compositionally biased region" description="Low complexity" evidence="2">
    <location>
        <begin position="9"/>
        <end position="22"/>
    </location>
</feature>